<dbReference type="GO" id="GO:0016787">
    <property type="term" value="F:hydrolase activity"/>
    <property type="evidence" value="ECO:0007669"/>
    <property type="project" value="UniProtKB-KW"/>
</dbReference>
<feature type="compositionally biased region" description="Low complexity" evidence="1">
    <location>
        <begin position="274"/>
        <end position="297"/>
    </location>
</feature>
<keyword evidence="3" id="KW-0378">Hydrolase</keyword>
<keyword evidence="4" id="KW-1185">Reference proteome</keyword>
<proteinExistence type="predicted"/>
<evidence type="ECO:0000256" key="1">
    <source>
        <dbReference type="SAM" id="MobiDB-lite"/>
    </source>
</evidence>
<dbReference type="EC" id="3.1.-.-" evidence="3"/>
<dbReference type="PANTHER" id="PTHR46623:SF6">
    <property type="entry name" value="ALPHA_BETA-HYDROLASES SUPERFAMILY PROTEIN"/>
    <property type="match status" value="1"/>
</dbReference>
<feature type="domain" description="Dienelactone hydrolase" evidence="2">
    <location>
        <begin position="50"/>
        <end position="267"/>
    </location>
</feature>
<dbReference type="RefSeq" id="WP_380114158.1">
    <property type="nucleotide sequence ID" value="NZ_JBHSIU010000010.1"/>
</dbReference>
<name>A0ABV9VQ49_9ACTN</name>
<organism evidence="3 4">
    <name type="scientific">Dactylosporangium cerinum</name>
    <dbReference type="NCBI Taxonomy" id="1434730"/>
    <lineage>
        <taxon>Bacteria</taxon>
        <taxon>Bacillati</taxon>
        <taxon>Actinomycetota</taxon>
        <taxon>Actinomycetes</taxon>
        <taxon>Micromonosporales</taxon>
        <taxon>Micromonosporaceae</taxon>
        <taxon>Dactylosporangium</taxon>
    </lineage>
</organism>
<dbReference type="InterPro" id="IPR051049">
    <property type="entry name" value="Dienelactone_hydrolase-like"/>
</dbReference>
<gene>
    <name evidence="3" type="ORF">ACFPIJ_08735</name>
</gene>
<evidence type="ECO:0000313" key="3">
    <source>
        <dbReference type="EMBL" id="MFC4997914.1"/>
    </source>
</evidence>
<dbReference type="InterPro" id="IPR029058">
    <property type="entry name" value="AB_hydrolase_fold"/>
</dbReference>
<dbReference type="PANTHER" id="PTHR46623">
    <property type="entry name" value="CARBOXYMETHYLENEBUTENOLIDASE-RELATED"/>
    <property type="match status" value="1"/>
</dbReference>
<dbReference type="Gene3D" id="3.40.50.1820">
    <property type="entry name" value="alpha/beta hydrolase"/>
    <property type="match status" value="1"/>
</dbReference>
<sequence length="303" mass="31207">MSPIVGAETLADRSETFVCYDADARPPQGDGNTEVEAGPVTLESADGARFAGYLATPRDGNGPGVLVLPDNRGLSGFYEQLTAQLARHGYTALAIDYFGRTAGLDPAARGAGWGEMADLMPHLMRLREEELFADFTAGIDYLRNSAERVVSLGFCLGGRFAFLTAAARFGLAGAIGLYGMPGALLGRPGPTQRAAELTAPILAMFGGADEGIGTAEVDAFDAALTAHGVPHEVVVYPGAPHGFFDEQLPGHAAAQDDAWRRILAFIEAGQAADGGPRATPGRTPAAPGRPAAPRSSGPGAGSG</sequence>
<protein>
    <submittedName>
        <fullName evidence="3">Dienelactone hydrolase family protein</fullName>
        <ecNumber evidence="3">3.1.-.-</ecNumber>
    </submittedName>
</protein>
<dbReference type="Proteomes" id="UP001595912">
    <property type="component" value="Unassembled WGS sequence"/>
</dbReference>
<feature type="region of interest" description="Disordered" evidence="1">
    <location>
        <begin position="270"/>
        <end position="303"/>
    </location>
</feature>
<evidence type="ECO:0000313" key="4">
    <source>
        <dbReference type="Proteomes" id="UP001595912"/>
    </source>
</evidence>
<dbReference type="SUPFAM" id="SSF53474">
    <property type="entry name" value="alpha/beta-Hydrolases"/>
    <property type="match status" value="1"/>
</dbReference>
<comment type="caution">
    <text evidence="3">The sequence shown here is derived from an EMBL/GenBank/DDBJ whole genome shotgun (WGS) entry which is preliminary data.</text>
</comment>
<accession>A0ABV9VQ49</accession>
<dbReference type="EMBL" id="JBHSIU010000010">
    <property type="protein sequence ID" value="MFC4997914.1"/>
    <property type="molecule type" value="Genomic_DNA"/>
</dbReference>
<dbReference type="Pfam" id="PF01738">
    <property type="entry name" value="DLH"/>
    <property type="match status" value="1"/>
</dbReference>
<evidence type="ECO:0000259" key="2">
    <source>
        <dbReference type="Pfam" id="PF01738"/>
    </source>
</evidence>
<reference evidence="4" key="1">
    <citation type="journal article" date="2019" name="Int. J. Syst. Evol. Microbiol.">
        <title>The Global Catalogue of Microorganisms (GCM) 10K type strain sequencing project: providing services to taxonomists for standard genome sequencing and annotation.</title>
        <authorList>
            <consortium name="The Broad Institute Genomics Platform"/>
            <consortium name="The Broad Institute Genome Sequencing Center for Infectious Disease"/>
            <person name="Wu L."/>
            <person name="Ma J."/>
        </authorList>
    </citation>
    <scope>NUCLEOTIDE SEQUENCE [LARGE SCALE GENOMIC DNA]</scope>
    <source>
        <strain evidence="4">CGMCC 4.7152</strain>
    </source>
</reference>
<dbReference type="InterPro" id="IPR002925">
    <property type="entry name" value="Dienelactn_hydro"/>
</dbReference>